<dbReference type="InterPro" id="IPR039565">
    <property type="entry name" value="BamD-like"/>
</dbReference>
<feature type="domain" description="Outer membrane lipoprotein BamD-like" evidence="7">
    <location>
        <begin position="28"/>
        <end position="232"/>
    </location>
</feature>
<name>D5CTV5_SIDLE</name>
<sequence precursor="true">MRHSLAVFLLLTLVACSSDPSKEGQNLTADELYAKAQASMQDENYEKAVKQFETLQSRYPYGRYAQQAQMEIAYAYYKHSEPAPAIAALDHFAKMYPMSTHLDYVLYLKGLINFNENINSLFGTMFKQDPSERDPSALRESFNSFKELVTRFPDSKYAPDAKLRMQYLLNSLASSEIHIASYYLRRGAYVAAANRAKSVLIDFPNTPQTREALQILVQAYDAMGMEVLRDDTQRVLSLNVAKDGNQPAIKETPRNSSPWWEFWD</sequence>
<keyword evidence="3 6" id="KW-0564">Palmitate</keyword>
<comment type="function">
    <text evidence="6">Part of the outer membrane protein assembly complex, which is involved in assembly and insertion of beta-barrel proteins into the outer membrane.</text>
</comment>
<evidence type="ECO:0000256" key="5">
    <source>
        <dbReference type="ARBA" id="ARBA00023288"/>
    </source>
</evidence>
<dbReference type="GO" id="GO:1990063">
    <property type="term" value="C:Bam protein complex"/>
    <property type="evidence" value="ECO:0007669"/>
    <property type="project" value="TreeGrafter"/>
</dbReference>
<dbReference type="Proteomes" id="UP000001625">
    <property type="component" value="Chromosome"/>
</dbReference>
<protein>
    <recommendedName>
        <fullName evidence="6">Outer membrane protein assembly factor BamD</fullName>
    </recommendedName>
</protein>
<dbReference type="InterPro" id="IPR011990">
    <property type="entry name" value="TPR-like_helical_dom_sf"/>
</dbReference>
<dbReference type="HOGENOM" id="CLU_065982_0_1_4"/>
<evidence type="ECO:0000256" key="1">
    <source>
        <dbReference type="ARBA" id="ARBA00022729"/>
    </source>
</evidence>
<dbReference type="RefSeq" id="WP_013030165.1">
    <property type="nucleotide sequence ID" value="NC_013959.1"/>
</dbReference>
<reference evidence="8 9" key="1">
    <citation type="submission" date="2010-03" db="EMBL/GenBank/DDBJ databases">
        <title>Complete sequence of Sideroxydans lithotrophicus ES-1.</title>
        <authorList>
            <consortium name="US DOE Joint Genome Institute"/>
            <person name="Lucas S."/>
            <person name="Copeland A."/>
            <person name="Lapidus A."/>
            <person name="Cheng J.-F."/>
            <person name="Bruce D."/>
            <person name="Goodwin L."/>
            <person name="Pitluck S."/>
            <person name="Munk A.C."/>
            <person name="Detter J.C."/>
            <person name="Han C."/>
            <person name="Tapia R."/>
            <person name="Larimer F."/>
            <person name="Land M."/>
            <person name="Hauser L."/>
            <person name="Kyrpides N."/>
            <person name="Ivanova N."/>
            <person name="Emerson D."/>
            <person name="Woyke T."/>
        </authorList>
    </citation>
    <scope>NUCLEOTIDE SEQUENCE [LARGE SCALE GENOMIC DNA]</scope>
    <source>
        <strain evidence="8 9">ES-1</strain>
    </source>
</reference>
<evidence type="ECO:0000313" key="8">
    <source>
        <dbReference type="EMBL" id="ADE12267.1"/>
    </source>
</evidence>
<comment type="subunit">
    <text evidence="6">Part of the Bam complex.</text>
</comment>
<dbReference type="Pfam" id="PF13525">
    <property type="entry name" value="YfiO"/>
    <property type="match status" value="1"/>
</dbReference>
<dbReference type="PROSITE" id="PS51257">
    <property type="entry name" value="PROKAR_LIPOPROTEIN"/>
    <property type="match status" value="1"/>
</dbReference>
<evidence type="ECO:0000256" key="2">
    <source>
        <dbReference type="ARBA" id="ARBA00023136"/>
    </source>
</evidence>
<dbReference type="HAMAP" id="MF_00922">
    <property type="entry name" value="OM_assembly_BamD"/>
    <property type="match status" value="1"/>
</dbReference>
<gene>
    <name evidence="6" type="primary">bamD</name>
    <name evidence="8" type="ordered locus">Slit_2039</name>
</gene>
<dbReference type="OrthoDB" id="9779191at2"/>
<dbReference type="GO" id="GO:0043165">
    <property type="term" value="P:Gram-negative-bacterium-type cell outer membrane assembly"/>
    <property type="evidence" value="ECO:0007669"/>
    <property type="project" value="UniProtKB-UniRule"/>
</dbReference>
<dbReference type="eggNOG" id="COG4105">
    <property type="taxonomic scope" value="Bacteria"/>
</dbReference>
<evidence type="ECO:0000256" key="6">
    <source>
        <dbReference type="HAMAP-Rule" id="MF_00922"/>
    </source>
</evidence>
<dbReference type="InterPro" id="IPR017689">
    <property type="entry name" value="BamD"/>
</dbReference>
<keyword evidence="9" id="KW-1185">Reference proteome</keyword>
<dbReference type="Gene3D" id="1.25.40.10">
    <property type="entry name" value="Tetratricopeptide repeat domain"/>
    <property type="match status" value="1"/>
</dbReference>
<proteinExistence type="inferred from homology"/>
<comment type="similarity">
    <text evidence="6">Belongs to the BamD family.</text>
</comment>
<keyword evidence="2 6" id="KW-0472">Membrane</keyword>
<organism evidence="8 9">
    <name type="scientific">Sideroxydans lithotrophicus (strain ES-1)</name>
    <dbReference type="NCBI Taxonomy" id="580332"/>
    <lineage>
        <taxon>Bacteria</taxon>
        <taxon>Pseudomonadati</taxon>
        <taxon>Pseudomonadota</taxon>
        <taxon>Betaproteobacteria</taxon>
        <taxon>Nitrosomonadales</taxon>
        <taxon>Gallionellaceae</taxon>
        <taxon>Sideroxydans</taxon>
    </lineage>
</organism>
<dbReference type="PANTHER" id="PTHR37423:SF1">
    <property type="entry name" value="OUTER MEMBRANE PROTEIN ASSEMBLY FACTOR BAMD"/>
    <property type="match status" value="1"/>
</dbReference>
<dbReference type="EMBL" id="CP001965">
    <property type="protein sequence ID" value="ADE12267.1"/>
    <property type="molecule type" value="Genomic_DNA"/>
</dbReference>
<dbReference type="PANTHER" id="PTHR37423">
    <property type="entry name" value="SOLUBLE LYTIC MUREIN TRANSGLYCOSYLASE-RELATED"/>
    <property type="match status" value="1"/>
</dbReference>
<keyword evidence="5 6" id="KW-0449">Lipoprotein</keyword>
<dbReference type="NCBIfam" id="TIGR03302">
    <property type="entry name" value="OM_YfiO"/>
    <property type="match status" value="1"/>
</dbReference>
<dbReference type="AlphaFoldDB" id="D5CTV5"/>
<dbReference type="GO" id="GO:0051205">
    <property type="term" value="P:protein insertion into membrane"/>
    <property type="evidence" value="ECO:0007669"/>
    <property type="project" value="UniProtKB-UniRule"/>
</dbReference>
<dbReference type="CDD" id="cd15830">
    <property type="entry name" value="BamD"/>
    <property type="match status" value="1"/>
</dbReference>
<accession>D5CTV5</accession>
<dbReference type="STRING" id="580332.Slit_2039"/>
<comment type="subcellular location">
    <subcellularLocation>
        <location evidence="6">Cell outer membrane</location>
        <topology evidence="6">Lipid-anchor</topology>
    </subcellularLocation>
</comment>
<evidence type="ECO:0000313" key="9">
    <source>
        <dbReference type="Proteomes" id="UP000001625"/>
    </source>
</evidence>
<dbReference type="KEGG" id="slt:Slit_2039"/>
<evidence type="ECO:0000256" key="3">
    <source>
        <dbReference type="ARBA" id="ARBA00023139"/>
    </source>
</evidence>
<evidence type="ECO:0000256" key="4">
    <source>
        <dbReference type="ARBA" id="ARBA00023237"/>
    </source>
</evidence>
<keyword evidence="1 6" id="KW-0732">Signal</keyword>
<evidence type="ECO:0000259" key="7">
    <source>
        <dbReference type="Pfam" id="PF13525"/>
    </source>
</evidence>
<keyword evidence="4 6" id="KW-0998">Cell outer membrane</keyword>
<dbReference type="SUPFAM" id="SSF48452">
    <property type="entry name" value="TPR-like"/>
    <property type="match status" value="1"/>
</dbReference>